<comment type="catalytic activity">
    <reaction evidence="4">
        <text>alpha-D-ribose 1,5-bisphosphate + ATP = 5-phospho-alpha-D-ribose 1-diphosphate + ADP</text>
        <dbReference type="Rhea" id="RHEA:20109"/>
        <dbReference type="ChEBI" id="CHEBI:30616"/>
        <dbReference type="ChEBI" id="CHEBI:58017"/>
        <dbReference type="ChEBI" id="CHEBI:68688"/>
        <dbReference type="ChEBI" id="CHEBI:456216"/>
        <dbReference type="EC" id="2.7.4.23"/>
    </reaction>
</comment>
<dbReference type="PROSITE" id="PS50052">
    <property type="entry name" value="GUANYLATE_KINASE_2"/>
    <property type="match status" value="1"/>
</dbReference>
<comment type="function">
    <text evidence="4">Catalyzes the phosphorylation of ribose 1,5-bisphosphate to 5-phospho-D-ribosyl alpha-1-diphosphate (PRPP).</text>
</comment>
<dbReference type="PANTHER" id="PTHR23117">
    <property type="entry name" value="GUANYLATE KINASE-RELATED"/>
    <property type="match status" value="1"/>
</dbReference>
<dbReference type="RefSeq" id="WP_217849077.1">
    <property type="nucleotide sequence ID" value="NZ_CP077073.1"/>
</dbReference>
<protein>
    <recommendedName>
        <fullName evidence="4">Ribose 1,5-bisphosphate phosphokinase PhnN</fullName>
        <ecNumber evidence="4">2.7.4.23</ecNumber>
    </recommendedName>
    <alternativeName>
        <fullName evidence="4">Ribose 1,5-bisphosphokinase</fullName>
    </alternativeName>
</protein>
<comment type="pathway">
    <text evidence="4">Metabolic intermediate biosynthesis; 5-phospho-alpha-D-ribose 1-diphosphate biosynthesis; 5-phospho-alpha-D-ribose 1-diphosphate from D-ribose 5-phosphate (route II): step 3/3.</text>
</comment>
<dbReference type="Pfam" id="PF00625">
    <property type="entry name" value="Guanylate_kin"/>
    <property type="match status" value="1"/>
</dbReference>
<dbReference type="InterPro" id="IPR012699">
    <property type="entry name" value="PhnN"/>
</dbReference>
<dbReference type="PANTHER" id="PTHR23117:SF8">
    <property type="entry name" value="RIBOSE 1,5-BISPHOSPHATE PHOSPHOKINASE PHNN"/>
    <property type="match status" value="1"/>
</dbReference>
<gene>
    <name evidence="4 6" type="primary">phnN</name>
    <name evidence="6" type="ORF">KSS95_20235</name>
</gene>
<evidence type="ECO:0000313" key="6">
    <source>
        <dbReference type="EMBL" id="QXH34456.1"/>
    </source>
</evidence>
<comment type="similarity">
    <text evidence="4">Belongs to the ribose 1,5-bisphosphokinase family.</text>
</comment>
<accession>A0ABX8MA11</accession>
<keyword evidence="1 4" id="KW-0808">Transferase</keyword>
<dbReference type="Proteomes" id="UP001047646">
    <property type="component" value="Chromosome"/>
</dbReference>
<evidence type="ECO:0000259" key="5">
    <source>
        <dbReference type="PROSITE" id="PS50052"/>
    </source>
</evidence>
<feature type="domain" description="Guanylate kinase-like" evidence="5">
    <location>
        <begin position="13"/>
        <end position="188"/>
    </location>
</feature>
<dbReference type="InterPro" id="IPR008145">
    <property type="entry name" value="GK/Ca_channel_bsu"/>
</dbReference>
<dbReference type="NCBIfam" id="NF007485">
    <property type="entry name" value="PRK10078.1"/>
    <property type="match status" value="1"/>
</dbReference>
<keyword evidence="7" id="KW-1185">Reference proteome</keyword>
<dbReference type="HAMAP" id="MF_00836">
    <property type="entry name" value="PhnN"/>
    <property type="match status" value="1"/>
</dbReference>
<dbReference type="InterPro" id="IPR008144">
    <property type="entry name" value="Guanylate_kin-like_dom"/>
</dbReference>
<keyword evidence="3 4" id="KW-0067">ATP-binding</keyword>
<reference evidence="6" key="1">
    <citation type="journal article" date="2021" name="Microorganisms">
        <title>The Ever-Expanding Pseudomonas Genus: Description of 43 New Species and Partition of the Pseudomonas putida Group.</title>
        <authorList>
            <person name="Girard L."/>
            <person name="Lood C."/>
            <person name="Hofte M."/>
            <person name="Vandamme P."/>
            <person name="Rokni-Zadeh H."/>
            <person name="van Noort V."/>
            <person name="Lavigne R."/>
            <person name="De Mot R."/>
        </authorList>
    </citation>
    <scope>NUCLEOTIDE SEQUENCE</scope>
    <source>
        <strain evidence="6">COW39</strain>
    </source>
</reference>
<dbReference type="EC" id="2.7.4.23" evidence="4"/>
<evidence type="ECO:0000256" key="1">
    <source>
        <dbReference type="ARBA" id="ARBA00022679"/>
    </source>
</evidence>
<dbReference type="EMBL" id="CP077073">
    <property type="protein sequence ID" value="QXH34456.1"/>
    <property type="molecule type" value="Genomic_DNA"/>
</dbReference>
<dbReference type="SMART" id="SM00072">
    <property type="entry name" value="GuKc"/>
    <property type="match status" value="1"/>
</dbReference>
<keyword evidence="2 4" id="KW-0547">Nucleotide-binding</keyword>
<evidence type="ECO:0000256" key="2">
    <source>
        <dbReference type="ARBA" id="ARBA00022741"/>
    </source>
</evidence>
<proteinExistence type="inferred from homology"/>
<evidence type="ECO:0000256" key="4">
    <source>
        <dbReference type="HAMAP-Rule" id="MF_00836"/>
    </source>
</evidence>
<feature type="binding site" evidence="4">
    <location>
        <begin position="20"/>
        <end position="27"/>
    </location>
    <ligand>
        <name>ATP</name>
        <dbReference type="ChEBI" id="CHEBI:30616"/>
    </ligand>
</feature>
<name>A0ABX8MA11_9PSED</name>
<dbReference type="NCBIfam" id="TIGR02322">
    <property type="entry name" value="phosphon_PhnN"/>
    <property type="match status" value="1"/>
</dbReference>
<evidence type="ECO:0000256" key="3">
    <source>
        <dbReference type="ARBA" id="ARBA00022840"/>
    </source>
</evidence>
<organism evidence="6 7">
    <name type="scientific">Pseudomonas muyukensis</name>
    <dbReference type="NCBI Taxonomy" id="2842357"/>
    <lineage>
        <taxon>Bacteria</taxon>
        <taxon>Pseudomonadati</taxon>
        <taxon>Pseudomonadota</taxon>
        <taxon>Gammaproteobacteria</taxon>
        <taxon>Pseudomonadales</taxon>
        <taxon>Pseudomonadaceae</taxon>
        <taxon>Pseudomonas</taxon>
    </lineage>
</organism>
<evidence type="ECO:0000313" key="7">
    <source>
        <dbReference type="Proteomes" id="UP001047646"/>
    </source>
</evidence>
<sequence length="207" mass="22366">MQYDASNGMISSARVILLIGPSGAGKDSLIDAAREPLRAGGVEVARRVITRSAEAKGEDAHGVSEAQFQAMHEAGAFALDWQANGLRYGIPIQVDRWLDAGKSVLINGSRGHLAAARRRYPDLLAVGLAVSPQVLRERLLARGRESLEDIEQRLARNDRLQAYDADVHVLDNSATLAEALRALLRLLGEQGIIRSSLAKNPTCNLPD</sequence>